<feature type="transmembrane region" description="Helical" evidence="6">
    <location>
        <begin position="50"/>
        <end position="72"/>
    </location>
</feature>
<dbReference type="InterPro" id="IPR018499">
    <property type="entry name" value="Tetraspanin/Peripherin"/>
</dbReference>
<evidence type="ECO:0000256" key="3">
    <source>
        <dbReference type="ARBA" id="ARBA00022692"/>
    </source>
</evidence>
<dbReference type="Pfam" id="PF00335">
    <property type="entry name" value="Tetraspanin"/>
    <property type="match status" value="1"/>
</dbReference>
<feature type="transmembrane region" description="Helical" evidence="6">
    <location>
        <begin position="12"/>
        <end position="38"/>
    </location>
</feature>
<dbReference type="RefSeq" id="XP_052741977.1">
    <property type="nucleotide sequence ID" value="XM_052886017.1"/>
</dbReference>
<dbReference type="InterPro" id="IPR000301">
    <property type="entry name" value="Tetraspanin_animals"/>
</dbReference>
<evidence type="ECO:0000256" key="1">
    <source>
        <dbReference type="ARBA" id="ARBA00004141"/>
    </source>
</evidence>
<keyword evidence="4 6" id="KW-1133">Transmembrane helix</keyword>
<evidence type="ECO:0000256" key="2">
    <source>
        <dbReference type="ARBA" id="ARBA00006840"/>
    </source>
</evidence>
<reference evidence="8" key="1">
    <citation type="submission" date="2025-08" db="UniProtKB">
        <authorList>
            <consortium name="RefSeq"/>
        </authorList>
    </citation>
    <scope>IDENTIFICATION</scope>
</reference>
<dbReference type="GeneID" id="112047540"/>
<keyword evidence="3 6" id="KW-0812">Transmembrane</keyword>
<keyword evidence="7" id="KW-1185">Reference proteome</keyword>
<evidence type="ECO:0000313" key="8">
    <source>
        <dbReference type="RefSeq" id="XP_052741977.1"/>
    </source>
</evidence>
<feature type="transmembrane region" description="Helical" evidence="6">
    <location>
        <begin position="217"/>
        <end position="239"/>
    </location>
</feature>
<sequence>MCLLSCGACLAQIILFILNFLLSLVSLAVTGLGVYALIQVNDADLEYANTAPIIVIVVGCVFTAIFFCGYCGAFCRNKCLLSTYAAITILLATATVVFTVFIFKGVDNLKETTEDALNNTLADPNNREALNWIEATLGCCGTTGPEFYNSSIPISCCPSTMQNVQNIQQDGLNLTLLSNSTSGDLTGLCPITEAYQEGCVDVFIAFLAKILKVTGQVLIWIIIIEYVAAFLAIFLSCYIG</sequence>
<dbReference type="PANTHER" id="PTHR19282:SF515">
    <property type="entry name" value="TETRASPANIN"/>
    <property type="match status" value="1"/>
</dbReference>
<accession>A0ABM3LSC7</accession>
<comment type="subcellular location">
    <subcellularLocation>
        <location evidence="1 6">Membrane</location>
        <topology evidence="1 6">Multi-pass membrane protein</topology>
    </subcellularLocation>
</comment>
<dbReference type="Gene3D" id="1.10.1450.10">
    <property type="entry name" value="Tetraspanin"/>
    <property type="match status" value="1"/>
</dbReference>
<organism evidence="7 8">
    <name type="scientific">Bicyclus anynana</name>
    <name type="common">Squinting bush brown butterfly</name>
    <dbReference type="NCBI Taxonomy" id="110368"/>
    <lineage>
        <taxon>Eukaryota</taxon>
        <taxon>Metazoa</taxon>
        <taxon>Ecdysozoa</taxon>
        <taxon>Arthropoda</taxon>
        <taxon>Hexapoda</taxon>
        <taxon>Insecta</taxon>
        <taxon>Pterygota</taxon>
        <taxon>Neoptera</taxon>
        <taxon>Endopterygota</taxon>
        <taxon>Lepidoptera</taxon>
        <taxon>Glossata</taxon>
        <taxon>Ditrysia</taxon>
        <taxon>Papilionoidea</taxon>
        <taxon>Nymphalidae</taxon>
        <taxon>Satyrinae</taxon>
        <taxon>Satyrini</taxon>
        <taxon>Mycalesina</taxon>
        <taxon>Bicyclus</taxon>
    </lineage>
</organism>
<dbReference type="PRINTS" id="PR00259">
    <property type="entry name" value="TMFOUR"/>
</dbReference>
<dbReference type="Proteomes" id="UP001652582">
    <property type="component" value="Chromosome 16"/>
</dbReference>
<evidence type="ECO:0000256" key="6">
    <source>
        <dbReference type="RuleBase" id="RU361218"/>
    </source>
</evidence>
<dbReference type="PIRSF" id="PIRSF002419">
    <property type="entry name" value="Tetraspanin"/>
    <property type="match status" value="1"/>
</dbReference>
<protein>
    <recommendedName>
        <fullName evidence="6">Tetraspanin</fullName>
    </recommendedName>
</protein>
<keyword evidence="5 6" id="KW-0472">Membrane</keyword>
<name>A0ABM3LSC7_BICAN</name>
<gene>
    <name evidence="8" type="primary">LOC112047540</name>
</gene>
<proteinExistence type="inferred from homology"/>
<dbReference type="PANTHER" id="PTHR19282">
    <property type="entry name" value="TETRASPANIN"/>
    <property type="match status" value="1"/>
</dbReference>
<evidence type="ECO:0000313" key="7">
    <source>
        <dbReference type="Proteomes" id="UP001652582"/>
    </source>
</evidence>
<evidence type="ECO:0000256" key="4">
    <source>
        <dbReference type="ARBA" id="ARBA00022989"/>
    </source>
</evidence>
<feature type="transmembrane region" description="Helical" evidence="6">
    <location>
        <begin position="84"/>
        <end position="103"/>
    </location>
</feature>
<dbReference type="InterPro" id="IPR008952">
    <property type="entry name" value="Tetraspanin_EC2_sf"/>
</dbReference>
<dbReference type="SUPFAM" id="SSF48652">
    <property type="entry name" value="Tetraspanin"/>
    <property type="match status" value="1"/>
</dbReference>
<evidence type="ECO:0000256" key="5">
    <source>
        <dbReference type="ARBA" id="ARBA00023136"/>
    </source>
</evidence>
<comment type="similarity">
    <text evidence="2 6">Belongs to the tetraspanin (TM4SF) family.</text>
</comment>